<accession>A0A077ZVD9</accession>
<evidence type="ECO:0000313" key="3">
    <source>
        <dbReference type="Proteomes" id="UP000039865"/>
    </source>
</evidence>
<keyword evidence="1" id="KW-0732">Signal</keyword>
<feature type="chain" id="PRO_5001729065" description="DUF4252 domain-containing protein" evidence="1">
    <location>
        <begin position="21"/>
        <end position="145"/>
    </location>
</feature>
<dbReference type="InParanoid" id="A0A077ZVD9"/>
<reference evidence="2 3" key="1">
    <citation type="submission" date="2014-06" db="EMBL/GenBank/DDBJ databases">
        <authorList>
            <person name="Swart Estienne"/>
        </authorList>
    </citation>
    <scope>NUCLEOTIDE SEQUENCE [LARGE SCALE GENOMIC DNA]</scope>
    <source>
        <strain evidence="2 3">130c</strain>
    </source>
</reference>
<evidence type="ECO:0000256" key="1">
    <source>
        <dbReference type="SAM" id="SignalP"/>
    </source>
</evidence>
<dbReference type="AlphaFoldDB" id="A0A077ZVD9"/>
<evidence type="ECO:0008006" key="4">
    <source>
        <dbReference type="Google" id="ProtNLM"/>
    </source>
</evidence>
<keyword evidence="3" id="KW-1185">Reference proteome</keyword>
<evidence type="ECO:0000313" key="2">
    <source>
        <dbReference type="EMBL" id="CDW73260.1"/>
    </source>
</evidence>
<name>A0A077ZVD9_STYLE</name>
<dbReference type="EMBL" id="CCKQ01002173">
    <property type="protein sequence ID" value="CDW73260.1"/>
    <property type="molecule type" value="Genomic_DNA"/>
</dbReference>
<feature type="signal peptide" evidence="1">
    <location>
        <begin position="1"/>
        <end position="20"/>
    </location>
</feature>
<gene>
    <name evidence="2" type="primary">Contig462.g507</name>
    <name evidence="2" type="ORF">STYLEM_2236</name>
</gene>
<sequence>MKKALTSLAVLASGFIAVQGVSIPQFNKLMQQTNKQLSQLQAQGGEDVSDQFVSIGDGRKPELASIEELLSSFTELFDNDKDLGDAVTLLNTQDGDEAQRITMKKVSEESDATALFAYTNLKQLVDGDDDGEVEVVVQGTHLHEE</sequence>
<proteinExistence type="predicted"/>
<dbReference type="Proteomes" id="UP000039865">
    <property type="component" value="Unassembled WGS sequence"/>
</dbReference>
<organism evidence="2 3">
    <name type="scientific">Stylonychia lemnae</name>
    <name type="common">Ciliate</name>
    <dbReference type="NCBI Taxonomy" id="5949"/>
    <lineage>
        <taxon>Eukaryota</taxon>
        <taxon>Sar</taxon>
        <taxon>Alveolata</taxon>
        <taxon>Ciliophora</taxon>
        <taxon>Intramacronucleata</taxon>
        <taxon>Spirotrichea</taxon>
        <taxon>Stichotrichia</taxon>
        <taxon>Sporadotrichida</taxon>
        <taxon>Oxytrichidae</taxon>
        <taxon>Stylonychinae</taxon>
        <taxon>Stylonychia</taxon>
    </lineage>
</organism>
<protein>
    <recommendedName>
        <fullName evidence="4">DUF4252 domain-containing protein</fullName>
    </recommendedName>
</protein>